<feature type="region of interest" description="Disordered" evidence="9">
    <location>
        <begin position="39"/>
        <end position="73"/>
    </location>
</feature>
<keyword evidence="5" id="KW-0653">Protein transport</keyword>
<evidence type="ECO:0000256" key="5">
    <source>
        <dbReference type="ARBA" id="ARBA00022927"/>
    </source>
</evidence>
<evidence type="ECO:0000256" key="9">
    <source>
        <dbReference type="SAM" id="MobiDB-lite"/>
    </source>
</evidence>
<dbReference type="InterPro" id="IPR003369">
    <property type="entry name" value="TatA/B/E"/>
</dbReference>
<comment type="caution">
    <text evidence="11">The sequence shown here is derived from an EMBL/GenBank/DDBJ whole genome shotgun (WGS) entry which is preliminary data.</text>
</comment>
<keyword evidence="6 10" id="KW-1133">Transmembrane helix</keyword>
<dbReference type="PANTHER" id="PTHR42982">
    <property type="entry name" value="SEC-INDEPENDENT PROTEIN TRANSLOCASE PROTEIN TATA"/>
    <property type="match status" value="1"/>
</dbReference>
<dbReference type="Pfam" id="PF02416">
    <property type="entry name" value="TatA_B_E"/>
    <property type="match status" value="1"/>
</dbReference>
<keyword evidence="2" id="KW-0813">Transport</keyword>
<dbReference type="HAMAP" id="MF_00236">
    <property type="entry name" value="TatA_E"/>
    <property type="match status" value="1"/>
</dbReference>
<keyword evidence="7" id="KW-0811">Translocation</keyword>
<dbReference type="PANTHER" id="PTHR42982:SF1">
    <property type="entry name" value="SEC-INDEPENDENT PROTEIN TRANSLOCASE PROTEIN TATA"/>
    <property type="match status" value="1"/>
</dbReference>
<dbReference type="GO" id="GO:0005886">
    <property type="term" value="C:plasma membrane"/>
    <property type="evidence" value="ECO:0007669"/>
    <property type="project" value="UniProtKB-SubCell"/>
</dbReference>
<keyword evidence="3" id="KW-1003">Cell membrane</keyword>
<keyword evidence="8 10" id="KW-0472">Membrane</keyword>
<name>X0VG85_9ZZZZ</name>
<evidence type="ECO:0000256" key="8">
    <source>
        <dbReference type="ARBA" id="ARBA00023136"/>
    </source>
</evidence>
<dbReference type="GO" id="GO:0043953">
    <property type="term" value="P:protein transport by the Tat complex"/>
    <property type="evidence" value="ECO:0007669"/>
    <property type="project" value="InterPro"/>
</dbReference>
<evidence type="ECO:0000256" key="6">
    <source>
        <dbReference type="ARBA" id="ARBA00022989"/>
    </source>
</evidence>
<feature type="compositionally biased region" description="Basic and acidic residues" evidence="9">
    <location>
        <begin position="52"/>
        <end position="73"/>
    </location>
</feature>
<evidence type="ECO:0008006" key="12">
    <source>
        <dbReference type="Google" id="ProtNLM"/>
    </source>
</evidence>
<gene>
    <name evidence="11" type="ORF">S01H1_35248</name>
</gene>
<dbReference type="Gene3D" id="1.20.5.3310">
    <property type="match status" value="1"/>
</dbReference>
<sequence length="73" mass="7903">MPLHGWEFLIIVVVVLIVFGVGKLPQTLGSLGKGVRSFRKASAGEDVDTESMESKSKKEEPAKEKDTAGEEKS</sequence>
<dbReference type="InterPro" id="IPR006312">
    <property type="entry name" value="TatA/E"/>
</dbReference>
<evidence type="ECO:0000313" key="11">
    <source>
        <dbReference type="EMBL" id="GAG10237.1"/>
    </source>
</evidence>
<evidence type="ECO:0000256" key="4">
    <source>
        <dbReference type="ARBA" id="ARBA00022692"/>
    </source>
</evidence>
<proteinExistence type="inferred from homology"/>
<evidence type="ECO:0000256" key="7">
    <source>
        <dbReference type="ARBA" id="ARBA00023010"/>
    </source>
</evidence>
<accession>X0VG85</accession>
<evidence type="ECO:0000256" key="3">
    <source>
        <dbReference type="ARBA" id="ARBA00022475"/>
    </source>
</evidence>
<dbReference type="AlphaFoldDB" id="X0VG85"/>
<feature type="transmembrane region" description="Helical" evidence="10">
    <location>
        <begin position="6"/>
        <end position="24"/>
    </location>
</feature>
<evidence type="ECO:0000256" key="1">
    <source>
        <dbReference type="ARBA" id="ARBA00004162"/>
    </source>
</evidence>
<dbReference type="EMBL" id="BARS01022016">
    <property type="protein sequence ID" value="GAG10237.1"/>
    <property type="molecule type" value="Genomic_DNA"/>
</dbReference>
<protein>
    <recommendedName>
        <fullName evidence="12">Sec-independent protein translocase protein TatA</fullName>
    </recommendedName>
</protein>
<evidence type="ECO:0000256" key="10">
    <source>
        <dbReference type="SAM" id="Phobius"/>
    </source>
</evidence>
<organism evidence="11">
    <name type="scientific">marine sediment metagenome</name>
    <dbReference type="NCBI Taxonomy" id="412755"/>
    <lineage>
        <taxon>unclassified sequences</taxon>
        <taxon>metagenomes</taxon>
        <taxon>ecological metagenomes</taxon>
    </lineage>
</organism>
<reference evidence="11" key="1">
    <citation type="journal article" date="2014" name="Front. Microbiol.">
        <title>High frequency of phylogenetically diverse reductive dehalogenase-homologous genes in deep subseafloor sedimentary metagenomes.</title>
        <authorList>
            <person name="Kawai M."/>
            <person name="Futagami T."/>
            <person name="Toyoda A."/>
            <person name="Takaki Y."/>
            <person name="Nishi S."/>
            <person name="Hori S."/>
            <person name="Arai W."/>
            <person name="Tsubouchi T."/>
            <person name="Morono Y."/>
            <person name="Uchiyama I."/>
            <person name="Ito T."/>
            <person name="Fujiyama A."/>
            <person name="Inagaki F."/>
            <person name="Takami H."/>
        </authorList>
    </citation>
    <scope>NUCLEOTIDE SEQUENCE</scope>
    <source>
        <strain evidence="11">Expedition CK06-06</strain>
    </source>
</reference>
<comment type="subcellular location">
    <subcellularLocation>
        <location evidence="1">Cell membrane</location>
        <topology evidence="1">Single-pass membrane protein</topology>
    </subcellularLocation>
</comment>
<evidence type="ECO:0000256" key="2">
    <source>
        <dbReference type="ARBA" id="ARBA00022448"/>
    </source>
</evidence>
<keyword evidence="4 10" id="KW-0812">Transmembrane</keyword>